<feature type="domain" description="N-end rule aminoacyl transferase C-terminal" evidence="2">
    <location>
        <begin position="99"/>
        <end position="254"/>
    </location>
</feature>
<reference evidence="3 4" key="1">
    <citation type="journal article" date="2012" name="Eukaryot. Cell">
        <title>Draft genome sequence of CBS 2479, the standard type strain of Trichosporon asahii.</title>
        <authorList>
            <person name="Yang R.Y."/>
            <person name="Li H.T."/>
            <person name="Zhu H."/>
            <person name="Zhou G.P."/>
            <person name="Wang M."/>
            <person name="Wang L."/>
        </authorList>
    </citation>
    <scope>NUCLEOTIDE SEQUENCE [LARGE SCALE GENOMIC DNA]</scope>
    <source>
        <strain evidence="4">ATCC 90039 / CBS 2479 / JCM 2466 / KCTC 7840 / NCYC 2677 / UAMH 7654</strain>
    </source>
</reference>
<accession>J5Q2G3</accession>
<name>J5Q2G3_TRIAS</name>
<evidence type="ECO:0000313" key="3">
    <source>
        <dbReference type="EMBL" id="EJT45118.1"/>
    </source>
</evidence>
<dbReference type="OrthoDB" id="74183at2759"/>
<feature type="region of interest" description="Disordered" evidence="1">
    <location>
        <begin position="41"/>
        <end position="65"/>
    </location>
</feature>
<dbReference type="VEuPathDB" id="FungiDB:A1Q1_06526"/>
<dbReference type="InterPro" id="IPR030700">
    <property type="entry name" value="N-end_Aminoacyl_Trfase"/>
</dbReference>
<gene>
    <name evidence="3" type="ORF">A1Q1_06526</name>
</gene>
<dbReference type="GeneID" id="25990038"/>
<evidence type="ECO:0000256" key="1">
    <source>
        <dbReference type="SAM" id="MobiDB-lite"/>
    </source>
</evidence>
<dbReference type="Pfam" id="PF04377">
    <property type="entry name" value="ATE_C"/>
    <property type="match status" value="1"/>
</dbReference>
<dbReference type="KEGG" id="tasa:A1Q1_06526"/>
<evidence type="ECO:0000259" key="2">
    <source>
        <dbReference type="Pfam" id="PF04377"/>
    </source>
</evidence>
<dbReference type="AlphaFoldDB" id="J5Q2G3"/>
<dbReference type="RefSeq" id="XP_014177115.1">
    <property type="nucleotide sequence ID" value="XM_014321640.1"/>
</dbReference>
<comment type="caution">
    <text evidence="3">The sequence shown here is derived from an EMBL/GenBank/DDBJ whole genome shotgun (WGS) entry which is preliminary data.</text>
</comment>
<dbReference type="GO" id="GO:0005737">
    <property type="term" value="C:cytoplasm"/>
    <property type="evidence" value="ECO:0007669"/>
    <property type="project" value="TreeGrafter"/>
</dbReference>
<dbReference type="PANTHER" id="PTHR21367">
    <property type="entry name" value="ARGININE-TRNA-PROTEIN TRANSFERASE 1"/>
    <property type="match status" value="1"/>
</dbReference>
<organism evidence="3 4">
    <name type="scientific">Trichosporon asahii var. asahii (strain ATCC 90039 / CBS 2479 / JCM 2466 / KCTC 7840 / NBRC 103889/ NCYC 2677 / UAMH 7654)</name>
    <name type="common">Yeast</name>
    <dbReference type="NCBI Taxonomy" id="1186058"/>
    <lineage>
        <taxon>Eukaryota</taxon>
        <taxon>Fungi</taxon>
        <taxon>Dikarya</taxon>
        <taxon>Basidiomycota</taxon>
        <taxon>Agaricomycotina</taxon>
        <taxon>Tremellomycetes</taxon>
        <taxon>Trichosporonales</taxon>
        <taxon>Trichosporonaceae</taxon>
        <taxon>Trichosporon</taxon>
    </lineage>
</organism>
<feature type="compositionally biased region" description="Acidic residues" evidence="1">
    <location>
        <begin position="313"/>
        <end position="323"/>
    </location>
</feature>
<proteinExistence type="predicted"/>
<dbReference type="EMBL" id="ALBS01000334">
    <property type="protein sequence ID" value="EJT45118.1"/>
    <property type="molecule type" value="Genomic_DNA"/>
</dbReference>
<dbReference type="PANTHER" id="PTHR21367:SF1">
    <property type="entry name" value="ARGINYL-TRNA--PROTEIN TRANSFERASE 1"/>
    <property type="match status" value="1"/>
</dbReference>
<protein>
    <recommendedName>
        <fullName evidence="2">N-end rule aminoacyl transferase C-terminal domain-containing protein</fullName>
    </recommendedName>
</protein>
<feature type="region of interest" description="Disordered" evidence="1">
    <location>
        <begin position="303"/>
        <end position="337"/>
    </location>
</feature>
<dbReference type="InterPro" id="IPR007472">
    <property type="entry name" value="N-end_Aminoacyl_Trfase_C"/>
</dbReference>
<evidence type="ECO:0000313" key="4">
    <source>
        <dbReference type="Proteomes" id="UP000002748"/>
    </source>
</evidence>
<dbReference type="HOGENOM" id="CLU_020349_2_1_1"/>
<dbReference type="GO" id="GO:0004057">
    <property type="term" value="F:arginyl-tRNA--protein transferase activity"/>
    <property type="evidence" value="ECO:0007669"/>
    <property type="project" value="InterPro"/>
</dbReference>
<sequence length="405" mass="44980">MARTCCPQYTIRLDTSAFKPNRHQRSALNRWNRYLETGLKPGEEAADDPMSDKPTAGKKGKGKGKAAPFDLDAELQAFVGNKGKHKFELDFRPAKATTETFELYRRYQMAVHHDPPHKATRRGFENFLCDSPLGCIEYTGDSEGLPKTYGSYHLLYRIDGDLVGISVIDVLPHCVSSVYFIWDPDWAWAALGKLSALYELGLVRRMAVAGAPGMRWLYMGEAAFRNETKLTAGYWIANCQKMAYKGEYAPSFLLDSGTYDWHSLTPKLSAYLASHRGYTPFSEVEGMDDGLVAEWKAAAKPLPTTSAEAAAHEEEEDDDDEADWPSPPPPGFLDPDKLPKSVVNGAMVAMKQRGKLFALPFKQFGEFLTPAGRRCVPELLAAMGPDMFAMEGKGEEGTKAMLCFD</sequence>
<dbReference type="Proteomes" id="UP000002748">
    <property type="component" value="Unassembled WGS sequence"/>
</dbReference>